<proteinExistence type="predicted"/>
<evidence type="ECO:0000313" key="2">
    <source>
        <dbReference type="EMBL" id="PWA54122.1"/>
    </source>
</evidence>
<gene>
    <name evidence="2" type="ORF">CTI12_AA437830</name>
</gene>
<name>A0A2U1LYM7_ARTAN</name>
<accession>A0A2U1LYM7</accession>
<protein>
    <submittedName>
        <fullName evidence="2">RNA-directed DNA polymerase, eukaryota</fullName>
    </submittedName>
</protein>
<dbReference type="EMBL" id="PKPP01007186">
    <property type="protein sequence ID" value="PWA54122.1"/>
    <property type="molecule type" value="Genomic_DNA"/>
</dbReference>
<dbReference type="Pfam" id="PF00078">
    <property type="entry name" value="RVT_1"/>
    <property type="match status" value="1"/>
</dbReference>
<feature type="domain" description="Reverse transcriptase" evidence="1">
    <location>
        <begin position="142"/>
        <end position="420"/>
    </location>
</feature>
<dbReference type="GO" id="GO:0003964">
    <property type="term" value="F:RNA-directed DNA polymerase activity"/>
    <property type="evidence" value="ECO:0007669"/>
    <property type="project" value="UniProtKB-KW"/>
</dbReference>
<dbReference type="Pfam" id="PF13966">
    <property type="entry name" value="zf-RVT"/>
    <property type="match status" value="1"/>
</dbReference>
<dbReference type="Proteomes" id="UP000245207">
    <property type="component" value="Unassembled WGS sequence"/>
</dbReference>
<dbReference type="InterPro" id="IPR026960">
    <property type="entry name" value="RVT-Znf"/>
</dbReference>
<reference evidence="2 3" key="1">
    <citation type="journal article" date="2018" name="Mol. Plant">
        <title>The genome of Artemisia annua provides insight into the evolution of Asteraceae family and artemisinin biosynthesis.</title>
        <authorList>
            <person name="Shen Q."/>
            <person name="Zhang L."/>
            <person name="Liao Z."/>
            <person name="Wang S."/>
            <person name="Yan T."/>
            <person name="Shi P."/>
            <person name="Liu M."/>
            <person name="Fu X."/>
            <person name="Pan Q."/>
            <person name="Wang Y."/>
            <person name="Lv Z."/>
            <person name="Lu X."/>
            <person name="Zhang F."/>
            <person name="Jiang W."/>
            <person name="Ma Y."/>
            <person name="Chen M."/>
            <person name="Hao X."/>
            <person name="Li L."/>
            <person name="Tang Y."/>
            <person name="Lv G."/>
            <person name="Zhou Y."/>
            <person name="Sun X."/>
            <person name="Brodelius P.E."/>
            <person name="Rose J.K.C."/>
            <person name="Tang K."/>
        </authorList>
    </citation>
    <scope>NUCLEOTIDE SEQUENCE [LARGE SCALE GENOMIC DNA]</scope>
    <source>
        <strain evidence="3">cv. Huhao1</strain>
        <tissue evidence="2">Leaf</tissue>
    </source>
</reference>
<evidence type="ECO:0000259" key="1">
    <source>
        <dbReference type="PROSITE" id="PS50878"/>
    </source>
</evidence>
<keyword evidence="2" id="KW-0695">RNA-directed DNA polymerase</keyword>
<dbReference type="SUPFAM" id="SSF56672">
    <property type="entry name" value="DNA/RNA polymerases"/>
    <property type="match status" value="1"/>
</dbReference>
<dbReference type="InterPro" id="IPR000477">
    <property type="entry name" value="RT_dom"/>
</dbReference>
<dbReference type="CDD" id="cd01650">
    <property type="entry name" value="RT_nLTR_like"/>
    <property type="match status" value="1"/>
</dbReference>
<keyword evidence="2" id="KW-0808">Transferase</keyword>
<dbReference type="InterPro" id="IPR043502">
    <property type="entry name" value="DNA/RNA_pol_sf"/>
</dbReference>
<dbReference type="PANTHER" id="PTHR33116:SF78">
    <property type="entry name" value="OS12G0587133 PROTEIN"/>
    <property type="match status" value="1"/>
</dbReference>
<keyword evidence="3" id="KW-1185">Reference proteome</keyword>
<evidence type="ECO:0000313" key="3">
    <source>
        <dbReference type="Proteomes" id="UP000245207"/>
    </source>
</evidence>
<dbReference type="STRING" id="35608.A0A2U1LYM7"/>
<dbReference type="OrthoDB" id="1937528at2759"/>
<comment type="caution">
    <text evidence="2">The sequence shown here is derived from an EMBL/GenBank/DDBJ whole genome shotgun (WGS) entry which is preliminary data.</text>
</comment>
<sequence>MRRCLDLKQRSRSKWAVDGDENSKYFHGLVNSRIASNIIPGLNINGNWVERPGIIKREILNFYRNRFKELHECRPIIECQNLKRLSDFDRDSLVQPFSLEEIKRAVFSCGDDRALGPDGLSFKFIKHFWSFLETDFKKVFDQFFETGEISKKSGLSFITLIPKVNDPVCLNDYRPINLVGVISKSISKVLAERLKRVVGSVVSESQSAFVSDKSILDGPLIVNEVVSWCKRVKKQMFMLKIDFEKAYDNVNWKFVLEIMRKMGFSEVWCRWIMGILKSARSSVLVNGSPTFEFHCSKGMRQGDPISPFLFILVMEGLSCMIENARNVGRFEGIRLPRGEVELSHLFFADDAVILGDWSKSNLLNVVRILRCFHLSSGLKINLEKSNIFGIGVTSVEVDDMANSVGCKVGVLPFRFLGLMVGANMNRVSSWRVVYDVFEKRLSKWKASSLSIGGRLTIIKSVMECLPNYYFSFYKAPKRVIKDLESYIRRFLWGGSSSNRKMHWVAWDKVALPKDKGGMGLCKLHVANSALLAKWGWRYKNEKNNLWKKVVESIHVSNRNWDFIPASKNSSGVWRAIVRSLATTVVEGVPIRRMFKGIVGDGSDIAFWIDPWVSDVPLKDLAPDLFRLEKFKKCKVKDRLIDSGRSVSVGWKWKHQPNETEEMGQLAMLSGLLCALPGVFSSRKDRWHWLGNGDGKFLVAEVKRFLLSGNDDRNNFVLNWCKWIPIKCNVFAWRAALGGIPTSVSLLKRHVPVVDPLCQMCGFADESVDHIFTSCMVASVLWQGISQWCKVSYIYAFSFGDLLELHNFVGLNGTAKEVFQGLLVIGCWAIWKARNELRFSNKSVCASDILSEVKAVGFLWFSNRGRLKSISWDNWCKFCFM</sequence>
<dbReference type="PROSITE" id="PS50878">
    <property type="entry name" value="RT_POL"/>
    <property type="match status" value="1"/>
</dbReference>
<dbReference type="AlphaFoldDB" id="A0A2U1LYM7"/>
<organism evidence="2 3">
    <name type="scientific">Artemisia annua</name>
    <name type="common">Sweet wormwood</name>
    <dbReference type="NCBI Taxonomy" id="35608"/>
    <lineage>
        <taxon>Eukaryota</taxon>
        <taxon>Viridiplantae</taxon>
        <taxon>Streptophyta</taxon>
        <taxon>Embryophyta</taxon>
        <taxon>Tracheophyta</taxon>
        <taxon>Spermatophyta</taxon>
        <taxon>Magnoliopsida</taxon>
        <taxon>eudicotyledons</taxon>
        <taxon>Gunneridae</taxon>
        <taxon>Pentapetalae</taxon>
        <taxon>asterids</taxon>
        <taxon>campanulids</taxon>
        <taxon>Asterales</taxon>
        <taxon>Asteraceae</taxon>
        <taxon>Asteroideae</taxon>
        <taxon>Anthemideae</taxon>
        <taxon>Artemisiinae</taxon>
        <taxon>Artemisia</taxon>
    </lineage>
</organism>
<dbReference type="PANTHER" id="PTHR33116">
    <property type="entry name" value="REVERSE TRANSCRIPTASE ZINC-BINDING DOMAIN-CONTAINING PROTEIN-RELATED-RELATED"/>
    <property type="match status" value="1"/>
</dbReference>
<keyword evidence="2" id="KW-0548">Nucleotidyltransferase</keyword>